<dbReference type="AlphaFoldDB" id="A0A813QMB5"/>
<protein>
    <submittedName>
        <fullName evidence="2">Uncharacterized protein</fullName>
    </submittedName>
</protein>
<accession>A0A813QMB5</accession>
<keyword evidence="1" id="KW-0812">Transmembrane</keyword>
<evidence type="ECO:0000313" key="2">
    <source>
        <dbReference type="EMBL" id="CAF0770338.1"/>
    </source>
</evidence>
<comment type="caution">
    <text evidence="2">The sequence shown here is derived from an EMBL/GenBank/DDBJ whole genome shotgun (WGS) entry which is preliminary data.</text>
</comment>
<reference evidence="2" key="1">
    <citation type="submission" date="2021-02" db="EMBL/GenBank/DDBJ databases">
        <authorList>
            <person name="Nowell W R."/>
        </authorList>
    </citation>
    <scope>NUCLEOTIDE SEQUENCE</scope>
</reference>
<dbReference type="Gene3D" id="3.30.428.10">
    <property type="entry name" value="HIT-like"/>
    <property type="match status" value="1"/>
</dbReference>
<evidence type="ECO:0000256" key="1">
    <source>
        <dbReference type="SAM" id="Phobius"/>
    </source>
</evidence>
<dbReference type="InterPro" id="IPR036265">
    <property type="entry name" value="HIT-like_sf"/>
</dbReference>
<keyword evidence="1" id="KW-1133">Transmembrane helix</keyword>
<sequence>MRRRQTTRRTSTTNDNEDIVNPIDEIWKKIESIEQEVNQRFEEIDHGLNCLKEKTRGNECHYDERFLKLCHAVDYLLERIDHDYDTLACREMILSLLGQRSARPFSGRTIRNRQLCRHMKRWCLFVALVLFIVACMSIYGLHRNWCYLLVVDRWGRVLLYMNLDSPLVRTIDIDLRYIEQVREKMSFIQHRRHDLYTLMSPTTIIDVVVPPFCCVERFSQLNPEEINDLFRSAQLIRRKIEEYYQAKSLTISYTRSTICWTNC</sequence>
<dbReference type="InterPro" id="IPR036526">
    <property type="entry name" value="C-N_Hydrolase_sf"/>
</dbReference>
<organism evidence="2 3">
    <name type="scientific">Rotaria sordida</name>
    <dbReference type="NCBI Taxonomy" id="392033"/>
    <lineage>
        <taxon>Eukaryota</taxon>
        <taxon>Metazoa</taxon>
        <taxon>Spiralia</taxon>
        <taxon>Gnathifera</taxon>
        <taxon>Rotifera</taxon>
        <taxon>Eurotatoria</taxon>
        <taxon>Bdelloidea</taxon>
        <taxon>Philodinida</taxon>
        <taxon>Philodinidae</taxon>
        <taxon>Rotaria</taxon>
    </lineage>
</organism>
<feature type="transmembrane region" description="Helical" evidence="1">
    <location>
        <begin position="122"/>
        <end position="141"/>
    </location>
</feature>
<proteinExistence type="predicted"/>
<dbReference type="Proteomes" id="UP000663864">
    <property type="component" value="Unassembled WGS sequence"/>
</dbReference>
<dbReference type="Gene3D" id="3.60.110.10">
    <property type="entry name" value="Carbon-nitrogen hydrolase"/>
    <property type="match status" value="1"/>
</dbReference>
<gene>
    <name evidence="2" type="ORF">ZHD862_LOCUS817</name>
</gene>
<dbReference type="SUPFAM" id="SSF56317">
    <property type="entry name" value="Carbon-nitrogen hydrolase"/>
    <property type="match status" value="1"/>
</dbReference>
<keyword evidence="1" id="KW-0472">Membrane</keyword>
<name>A0A813QMB5_9BILA</name>
<evidence type="ECO:0000313" key="3">
    <source>
        <dbReference type="Proteomes" id="UP000663864"/>
    </source>
</evidence>
<dbReference type="EMBL" id="CAJNOT010000013">
    <property type="protein sequence ID" value="CAF0770338.1"/>
    <property type="molecule type" value="Genomic_DNA"/>
</dbReference>